<accession>A0A2C6JJJ5</accession>
<organism evidence="2 3">
    <name type="scientific">Cystoisospora suis</name>
    <dbReference type="NCBI Taxonomy" id="483139"/>
    <lineage>
        <taxon>Eukaryota</taxon>
        <taxon>Sar</taxon>
        <taxon>Alveolata</taxon>
        <taxon>Apicomplexa</taxon>
        <taxon>Conoidasida</taxon>
        <taxon>Coccidia</taxon>
        <taxon>Eucoccidiorida</taxon>
        <taxon>Eimeriorina</taxon>
        <taxon>Sarcocystidae</taxon>
        <taxon>Cystoisospora</taxon>
    </lineage>
</organism>
<evidence type="ECO:0000313" key="3">
    <source>
        <dbReference type="Proteomes" id="UP000221165"/>
    </source>
</evidence>
<evidence type="ECO:0000256" key="1">
    <source>
        <dbReference type="SAM" id="MobiDB-lite"/>
    </source>
</evidence>
<name>A0A2C6JJJ5_9APIC</name>
<dbReference type="OrthoDB" id="329214at2759"/>
<protein>
    <submittedName>
        <fullName evidence="2">Uncharacterized protein</fullName>
    </submittedName>
</protein>
<feature type="region of interest" description="Disordered" evidence="1">
    <location>
        <begin position="1"/>
        <end position="26"/>
    </location>
</feature>
<reference evidence="2 3" key="1">
    <citation type="journal article" date="2017" name="Int. J. Parasitol.">
        <title>The genome of the protozoan parasite Cystoisospora suis and a reverse vaccinology approach to identify vaccine candidates.</title>
        <authorList>
            <person name="Palmieri N."/>
            <person name="Shrestha A."/>
            <person name="Ruttkowski B."/>
            <person name="Beck T."/>
            <person name="Vogl C."/>
            <person name="Tomley F."/>
            <person name="Blake D.P."/>
            <person name="Joachim A."/>
        </authorList>
    </citation>
    <scope>NUCLEOTIDE SEQUENCE [LARGE SCALE GENOMIC DNA]</scope>
    <source>
        <strain evidence="2 3">Wien I</strain>
    </source>
</reference>
<feature type="region of interest" description="Disordered" evidence="1">
    <location>
        <begin position="133"/>
        <end position="168"/>
    </location>
</feature>
<feature type="compositionally biased region" description="Polar residues" evidence="1">
    <location>
        <begin position="1"/>
        <end position="11"/>
    </location>
</feature>
<dbReference type="VEuPathDB" id="ToxoDB:CSUI_009075"/>
<comment type="caution">
    <text evidence="2">The sequence shown here is derived from an EMBL/GenBank/DDBJ whole genome shotgun (WGS) entry which is preliminary data.</text>
</comment>
<proteinExistence type="predicted"/>
<evidence type="ECO:0000313" key="2">
    <source>
        <dbReference type="EMBL" id="PHJ17101.1"/>
    </source>
</evidence>
<dbReference type="AlphaFoldDB" id="A0A2C6JJJ5"/>
<keyword evidence="3" id="KW-1185">Reference proteome</keyword>
<dbReference type="RefSeq" id="XP_067918826.1">
    <property type="nucleotide sequence ID" value="XM_068069194.1"/>
</dbReference>
<dbReference type="GeneID" id="94432405"/>
<feature type="region of interest" description="Disordered" evidence="1">
    <location>
        <begin position="38"/>
        <end position="98"/>
    </location>
</feature>
<dbReference type="EMBL" id="MIGC01005271">
    <property type="protein sequence ID" value="PHJ17101.1"/>
    <property type="molecule type" value="Genomic_DNA"/>
</dbReference>
<feature type="compositionally biased region" description="Polar residues" evidence="1">
    <location>
        <begin position="55"/>
        <end position="75"/>
    </location>
</feature>
<feature type="region of interest" description="Disordered" evidence="1">
    <location>
        <begin position="308"/>
        <end position="336"/>
    </location>
</feature>
<sequence length="627" mass="68968">MQSLVSASESPDNIPVTDGETPDRTSVILDRAKLGIPRTPVLSCNGEPQGREGLHQSSPSPSTRCGRSTAGSSPVYSRRSREATGLEFESAQGLPEETSQQLKDICVDMGALDSRAVMCASAWQATHLAELGEGPQRVDSRETEQSVSSSRDCLAQTRTGGGPVEGRQVARLHSPCSGSPCLESRREQPRSFEECKLPSTLAIKEFFVTPVCVPPTSMPKCGTFTCNRLRPPSSRPCEEEVSHLVWEQWGDLIGCRSRYTSAFNVTRLTASHVLNAGAYEQDEEGTAGGIERFEKVLDPPSTKVTCRREAAHRARSFPSRDSENVKSRSPETAGNLLARGTTSGFIPAGTPFFQAVKVSSVGSMGRSASLPASMPSHALMPEKHLGRLCPSGMSQVEEDRSWPAAARELAGTFPRTTVCQSSHTSRRRSSGLELHRLADAAQKSHRCLRVCVSCKSEIPHTQDSPWPDEQGLCRTCRTMEEVARWKELTDWRSHLEGVQFLSLQKHYKYELPDQPDSAAFSLHNKIEKRLFFAVTHTSEPSAAHLPMGWHMSLYVPDPETERDLLNVVDPQSREAVTVIRADRPSGCSLLSYVTRPPIIVRELIHGRGGCQVRHDEELVSSPRLHSR</sequence>
<feature type="compositionally biased region" description="Basic and acidic residues" evidence="1">
    <location>
        <begin position="308"/>
        <end position="329"/>
    </location>
</feature>
<gene>
    <name evidence="2" type="ORF">CSUI_009075</name>
</gene>
<dbReference type="Proteomes" id="UP000221165">
    <property type="component" value="Unassembled WGS sequence"/>
</dbReference>